<evidence type="ECO:0000313" key="1">
    <source>
        <dbReference type="EMBL" id="WAJ29921.1"/>
    </source>
</evidence>
<accession>A0ACD4NT97</accession>
<gene>
    <name evidence="1" type="ORF">OXU80_06825</name>
</gene>
<sequence>MCGALLRFCSAATATSLLLAGPAWSAPAWRGSGGAAGAYENGRALLELACEGSRLRLSAFSPGTGGRGASLAVEVGGTAFLLDAGAPGPNSLSAVVPPARAGLLVAALRKGKAAEVRVPAGRYSVPLTGSGAALAPLAAACAPAPPGG</sequence>
<evidence type="ECO:0000313" key="2">
    <source>
        <dbReference type="Proteomes" id="UP001163223"/>
    </source>
</evidence>
<name>A0ACD4NT97_9HYPH</name>
<proteinExistence type="predicted"/>
<organism evidence="1 2">
    <name type="scientific">Antarcticirhabdus aurantiaca</name>
    <dbReference type="NCBI Taxonomy" id="2606717"/>
    <lineage>
        <taxon>Bacteria</taxon>
        <taxon>Pseudomonadati</taxon>
        <taxon>Pseudomonadota</taxon>
        <taxon>Alphaproteobacteria</taxon>
        <taxon>Hyphomicrobiales</taxon>
        <taxon>Aurantimonadaceae</taxon>
        <taxon>Antarcticirhabdus</taxon>
    </lineage>
</organism>
<reference evidence="1" key="1">
    <citation type="submission" date="2022-11" db="EMBL/GenBank/DDBJ databases">
        <title>beta-Carotene-producing bacterium, Jeongeuplla avenae sp. nov., alleviates the salt stress of Arabidopsis seedlings.</title>
        <authorList>
            <person name="Jiang L."/>
            <person name="Lee J."/>
        </authorList>
    </citation>
    <scope>NUCLEOTIDE SEQUENCE</scope>
    <source>
        <strain evidence="1">DY_R2A_6</strain>
    </source>
</reference>
<dbReference type="EMBL" id="CP113520">
    <property type="protein sequence ID" value="WAJ29921.1"/>
    <property type="molecule type" value="Genomic_DNA"/>
</dbReference>
<dbReference type="Proteomes" id="UP001163223">
    <property type="component" value="Chromosome"/>
</dbReference>
<protein>
    <submittedName>
        <fullName evidence="1">Uncharacterized protein</fullName>
    </submittedName>
</protein>
<keyword evidence="2" id="KW-1185">Reference proteome</keyword>